<evidence type="ECO:0000259" key="1">
    <source>
        <dbReference type="Pfam" id="PF12146"/>
    </source>
</evidence>
<comment type="caution">
    <text evidence="2">The sequence shown here is derived from an EMBL/GenBank/DDBJ whole genome shotgun (WGS) entry which is preliminary data.</text>
</comment>
<proteinExistence type="predicted"/>
<dbReference type="Proteomes" id="UP001177160">
    <property type="component" value="Unassembled WGS sequence"/>
</dbReference>
<name>A0ABT2Y7L2_9MOLU</name>
<reference evidence="2" key="1">
    <citation type="submission" date="2022-09" db="EMBL/GenBank/DDBJ databases">
        <title>Novel Mycoplasma species identified in domestic and wild animals.</title>
        <authorList>
            <person name="Volokhov D.V."/>
            <person name="Furtak V.A."/>
            <person name="Zagorodnyaya T.A."/>
        </authorList>
    </citation>
    <scope>NUCLEOTIDE SEQUENCE</scope>
    <source>
        <strain evidence="2">Oakley</strain>
    </source>
</reference>
<dbReference type="SUPFAM" id="SSF53474">
    <property type="entry name" value="alpha/beta-Hydrolases"/>
    <property type="match status" value="1"/>
</dbReference>
<dbReference type="InterPro" id="IPR029058">
    <property type="entry name" value="AB_hydrolase_fold"/>
</dbReference>
<gene>
    <name evidence="2" type="ORF">N7548_07885</name>
</gene>
<dbReference type="EMBL" id="JAOVQM010000009">
    <property type="protein sequence ID" value="MCV2232737.1"/>
    <property type="molecule type" value="Genomic_DNA"/>
</dbReference>
<dbReference type="PANTHER" id="PTHR11614">
    <property type="entry name" value="PHOSPHOLIPASE-RELATED"/>
    <property type="match status" value="1"/>
</dbReference>
<dbReference type="Gene3D" id="3.40.50.1820">
    <property type="entry name" value="alpha/beta hydrolase"/>
    <property type="match status" value="1"/>
</dbReference>
<evidence type="ECO:0000313" key="2">
    <source>
        <dbReference type="EMBL" id="MCV2232737.1"/>
    </source>
</evidence>
<keyword evidence="3" id="KW-1185">Reference proteome</keyword>
<dbReference type="InterPro" id="IPR022742">
    <property type="entry name" value="Hydrolase_4"/>
</dbReference>
<organism evidence="2 3">
    <name type="scientific">Paracholeplasma manati</name>
    <dbReference type="NCBI Taxonomy" id="591373"/>
    <lineage>
        <taxon>Bacteria</taxon>
        <taxon>Bacillati</taxon>
        <taxon>Mycoplasmatota</taxon>
        <taxon>Mollicutes</taxon>
        <taxon>Acholeplasmatales</taxon>
        <taxon>Acholeplasmataceae</taxon>
        <taxon>Paracholeplasma</taxon>
    </lineage>
</organism>
<accession>A0ABT2Y7L2</accession>
<dbReference type="Pfam" id="PF12146">
    <property type="entry name" value="Hydrolase_4"/>
    <property type="match status" value="1"/>
</dbReference>
<protein>
    <submittedName>
        <fullName evidence="2">Lysophospholipase</fullName>
    </submittedName>
</protein>
<dbReference type="RefSeq" id="WP_263608926.1">
    <property type="nucleotide sequence ID" value="NZ_JAOVQM010000009.1"/>
</dbReference>
<feature type="domain" description="Serine aminopeptidase S33" evidence="1">
    <location>
        <begin position="14"/>
        <end position="230"/>
    </location>
</feature>
<evidence type="ECO:0000313" key="3">
    <source>
        <dbReference type="Proteomes" id="UP001177160"/>
    </source>
</evidence>
<dbReference type="InterPro" id="IPR051044">
    <property type="entry name" value="MAG_DAG_Lipase"/>
</dbReference>
<sequence length="247" mass="28347">MVPYHLYEVERAPLVIFTHGIGEYGLLYEPLAKALNEAGFAVVLYDVRGHGQHGQPGQLKDYHGLIDDIDEMIAKEGKQRKVFLMGHSLGALISHLYAVSHPNIRGVISIGYHYHIISMVKWLGFLLPNKKLHLNWADPKSRHVKTEAEIQDEHLLKFVTFKMLYETIYKANKYIHKRLNDYQPDLLVIHGGSDRIVPLHNAHALFDKAGAKVKDIIIYPESYHDVLLDIDQTLVIQDMIQWLKSKN</sequence>